<evidence type="ECO:0000313" key="1">
    <source>
        <dbReference type="EMBL" id="SUN57914.1"/>
    </source>
</evidence>
<dbReference type="EMBL" id="UHFN01000002">
    <property type="protein sequence ID" value="SUN57914.1"/>
    <property type="molecule type" value="Genomic_DNA"/>
</dbReference>
<protein>
    <recommendedName>
        <fullName evidence="3">Phage protein</fullName>
    </recommendedName>
</protein>
<gene>
    <name evidence="1" type="ORF">NCTC12224_00011</name>
</gene>
<evidence type="ECO:0008006" key="3">
    <source>
        <dbReference type="Google" id="ProtNLM"/>
    </source>
</evidence>
<proteinExistence type="predicted"/>
<accession>A0A380JZF7</accession>
<keyword evidence="2" id="KW-1185">Reference proteome</keyword>
<organism evidence="1 2">
    <name type="scientific">Streptococcus hyointestinalis</name>
    <dbReference type="NCBI Taxonomy" id="1337"/>
    <lineage>
        <taxon>Bacteria</taxon>
        <taxon>Bacillati</taxon>
        <taxon>Bacillota</taxon>
        <taxon>Bacilli</taxon>
        <taxon>Lactobacillales</taxon>
        <taxon>Streptococcaceae</taxon>
        <taxon>Streptococcus</taxon>
    </lineage>
</organism>
<reference evidence="1 2" key="1">
    <citation type="submission" date="2018-06" db="EMBL/GenBank/DDBJ databases">
        <authorList>
            <consortium name="Pathogen Informatics"/>
            <person name="Doyle S."/>
        </authorList>
    </citation>
    <scope>NUCLEOTIDE SEQUENCE [LARGE SCALE GENOMIC DNA]</scope>
    <source>
        <strain evidence="1 2">NCTC12224</strain>
    </source>
</reference>
<dbReference type="AlphaFoldDB" id="A0A380JZF7"/>
<sequence>MLDIDIVNKFIASLSEEEIKEPELVANIAEKVLMAFGYERYDTMAMHVLVLTAIDRLKESRDHI</sequence>
<dbReference type="Proteomes" id="UP000254924">
    <property type="component" value="Unassembled WGS sequence"/>
</dbReference>
<name>A0A380JZF7_9STRE</name>
<evidence type="ECO:0000313" key="2">
    <source>
        <dbReference type="Proteomes" id="UP000254924"/>
    </source>
</evidence>